<evidence type="ECO:0000256" key="2">
    <source>
        <dbReference type="ARBA" id="ARBA00022964"/>
    </source>
</evidence>
<keyword evidence="2 5" id="KW-0223">Dioxygenase</keyword>
<feature type="domain" description="Intradiol ring-cleavage dioxygenases" evidence="4">
    <location>
        <begin position="70"/>
        <end position="98"/>
    </location>
</feature>
<organism evidence="5 6">
    <name type="scientific">Sulfurifustis variabilis</name>
    <dbReference type="NCBI Taxonomy" id="1675686"/>
    <lineage>
        <taxon>Bacteria</taxon>
        <taxon>Pseudomonadati</taxon>
        <taxon>Pseudomonadota</taxon>
        <taxon>Gammaproteobacteria</taxon>
        <taxon>Acidiferrobacterales</taxon>
        <taxon>Acidiferrobacteraceae</taxon>
        <taxon>Sulfurifustis</taxon>
    </lineage>
</organism>
<evidence type="ECO:0000259" key="4">
    <source>
        <dbReference type="PROSITE" id="PS00083"/>
    </source>
</evidence>
<dbReference type="InterPro" id="IPR039387">
    <property type="entry name" value="3_4-PCD"/>
</dbReference>
<dbReference type="SUPFAM" id="SSF49482">
    <property type="entry name" value="Aromatic compound dioxygenase"/>
    <property type="match status" value="1"/>
</dbReference>
<gene>
    <name evidence="5" type="ORF">SVA_0961</name>
</gene>
<name>A0A1B4V222_9GAMM</name>
<dbReference type="InterPro" id="IPR006311">
    <property type="entry name" value="TAT_signal"/>
</dbReference>
<dbReference type="PROSITE" id="PS51318">
    <property type="entry name" value="TAT"/>
    <property type="match status" value="1"/>
</dbReference>
<keyword evidence="3" id="KW-0560">Oxidoreductase</keyword>
<dbReference type="Pfam" id="PF00775">
    <property type="entry name" value="Dioxygenase_C"/>
    <property type="match status" value="1"/>
</dbReference>
<protein>
    <submittedName>
        <fullName evidence="5">Intradiol ring-cleavage dioxygenase</fullName>
    </submittedName>
</protein>
<comment type="similarity">
    <text evidence="1">Belongs to the intradiol ring-cleavage dioxygenase family.</text>
</comment>
<dbReference type="OrthoDB" id="9805815at2"/>
<evidence type="ECO:0000256" key="1">
    <source>
        <dbReference type="ARBA" id="ARBA00007825"/>
    </source>
</evidence>
<dbReference type="InterPro" id="IPR000627">
    <property type="entry name" value="Intradiol_dOase_C"/>
</dbReference>
<keyword evidence="6" id="KW-1185">Reference proteome</keyword>
<dbReference type="GO" id="GO:0008199">
    <property type="term" value="F:ferric iron binding"/>
    <property type="evidence" value="ECO:0007669"/>
    <property type="project" value="InterPro"/>
</dbReference>
<evidence type="ECO:0000313" key="6">
    <source>
        <dbReference type="Proteomes" id="UP000218899"/>
    </source>
</evidence>
<dbReference type="Proteomes" id="UP000218899">
    <property type="component" value="Chromosome"/>
</dbReference>
<dbReference type="PANTHER" id="PTHR33711">
    <property type="entry name" value="DIOXYGENASE, PUTATIVE (AFU_ORTHOLOGUE AFUA_2G02910)-RELATED"/>
    <property type="match status" value="1"/>
</dbReference>
<dbReference type="Gene3D" id="2.60.130.10">
    <property type="entry name" value="Aromatic compound dioxygenase"/>
    <property type="match status" value="1"/>
</dbReference>
<dbReference type="GO" id="GO:0018578">
    <property type="term" value="F:protocatechuate 3,4-dioxygenase activity"/>
    <property type="evidence" value="ECO:0007669"/>
    <property type="project" value="InterPro"/>
</dbReference>
<reference evidence="5 6" key="1">
    <citation type="submission" date="2015-08" db="EMBL/GenBank/DDBJ databases">
        <title>Complete genome sequence of Sulfurifustis variabilis.</title>
        <authorList>
            <person name="Miura A."/>
            <person name="Kojima H."/>
            <person name="Fukui M."/>
        </authorList>
    </citation>
    <scope>NUCLEOTIDE SEQUENCE [LARGE SCALE GENOMIC DNA]</scope>
    <source>
        <strain evidence="6">skN76</strain>
    </source>
</reference>
<dbReference type="InterPro" id="IPR050770">
    <property type="entry name" value="Intradiol_RC_Dioxygenase"/>
</dbReference>
<dbReference type="RefSeq" id="WP_096459517.1">
    <property type="nucleotide sequence ID" value="NZ_AP014936.1"/>
</dbReference>
<sequence length="214" mass="23221">MKTDLKRRRLVLAIGGVLVAGAVPAAARREPTPAQTAGPFYPVELPLDRDNDLTRVAGASGAAIGRVTDLTGRVLDVGGRPVRGARIEIWQCDANGRYHHPRDEGPRDPNFQGFGHTVTDPDGRYRFRTIRPVPYPGRTPHIHMAVFRGDAEPFVTQLYVKGEPRNAADFLFGRIPPDRRGLVMAEFVPVVGGDAELQAVFDVVLAGRDGTPAG</sequence>
<evidence type="ECO:0000313" key="5">
    <source>
        <dbReference type="EMBL" id="BAU47540.1"/>
    </source>
</evidence>
<evidence type="ECO:0000256" key="3">
    <source>
        <dbReference type="ARBA" id="ARBA00023002"/>
    </source>
</evidence>
<dbReference type="CDD" id="cd03459">
    <property type="entry name" value="3_4-PCD"/>
    <property type="match status" value="1"/>
</dbReference>
<dbReference type="KEGG" id="sva:SVA_0961"/>
<dbReference type="AlphaFoldDB" id="A0A1B4V222"/>
<dbReference type="InterPro" id="IPR015889">
    <property type="entry name" value="Intradiol_dOase_core"/>
</dbReference>
<accession>A0A1B4V222</accession>
<dbReference type="EMBL" id="AP014936">
    <property type="protein sequence ID" value="BAU47540.1"/>
    <property type="molecule type" value="Genomic_DNA"/>
</dbReference>
<dbReference type="PROSITE" id="PS00083">
    <property type="entry name" value="INTRADIOL_DIOXYGENAS"/>
    <property type="match status" value="1"/>
</dbReference>
<dbReference type="PANTHER" id="PTHR33711:SF9">
    <property type="entry name" value="PROTOCATECHUATE 3,4-DIOXYGENASE ALPHA CHAIN"/>
    <property type="match status" value="1"/>
</dbReference>
<proteinExistence type="inferred from homology"/>